<dbReference type="OrthoDB" id="6019202at2759"/>
<evidence type="ECO:0000256" key="1">
    <source>
        <dbReference type="ARBA" id="ARBA00022443"/>
    </source>
</evidence>
<dbReference type="Gramene" id="QL02p100040:mrna">
    <property type="protein sequence ID" value="QL02p100040:mrna"/>
    <property type="gene ID" value="QL02p100040"/>
</dbReference>
<dbReference type="PROSITE" id="PS50002">
    <property type="entry name" value="SH3"/>
    <property type="match status" value="1"/>
</dbReference>
<evidence type="ECO:0000256" key="2">
    <source>
        <dbReference type="PROSITE-ProRule" id="PRU00192"/>
    </source>
</evidence>
<dbReference type="RefSeq" id="XP_030955283.1">
    <property type="nucleotide sequence ID" value="XM_031099423.1"/>
</dbReference>
<keyword evidence="3" id="KW-0175">Coiled coil</keyword>
<protein>
    <recommendedName>
        <fullName evidence="4">SH3 domain-containing protein</fullName>
    </recommendedName>
</protein>
<dbReference type="InterPro" id="IPR001452">
    <property type="entry name" value="SH3_domain"/>
</dbReference>
<dbReference type="SMART" id="SM00326">
    <property type="entry name" value="SH3"/>
    <property type="match status" value="1"/>
</dbReference>
<sequence length="370" mass="41724">MESIRRQASKLREQVAKQQQAVLRHLGHFGHEVLMVDDAELQCQQQLQNLYNSTRVAKHFQRHIVHGIEAFVSISSKQMEIVRKLAQDCCKYGGDNQSTNSPLARAALHFGTSHSSMEEERETLLGVLLDQVSEPLRAQITGAPLEDARHLTHRYDKLRQEVEAQAGEVLRRQLKSKESSISAESSMRLQTADARLSELKSTMMALGKEATSAMLSVESEQQQKTFQKLLTMVDAEKTYHQKVLDILDKLHAEMILEKQPKQSSLHSGRMKGDVYNQQVHENINSNVSDDHGHINQNEEYFIAKAVHSFDAQSEGELSLSVDDYVVVRQVAANGWSEGEYNGKAGWFPSAYVERQEKAPASKLLEESSKT</sequence>
<dbReference type="PANTHER" id="PTHR14167:SF30">
    <property type="entry name" value="SH3 DOMAIN-CONTAINING PROTEIN 1"/>
    <property type="match status" value="1"/>
</dbReference>
<dbReference type="SUPFAM" id="SSF50044">
    <property type="entry name" value="SH3-domain"/>
    <property type="match status" value="1"/>
</dbReference>
<dbReference type="Gene3D" id="1.20.1270.60">
    <property type="entry name" value="Arfaptin homology (AH) domain/BAR domain"/>
    <property type="match status" value="1"/>
</dbReference>
<feature type="coiled-coil region" evidence="3">
    <location>
        <begin position="148"/>
        <end position="209"/>
    </location>
</feature>
<dbReference type="Proteomes" id="UP000594261">
    <property type="component" value="Chromosome 2"/>
</dbReference>
<dbReference type="GeneID" id="115977531"/>
<evidence type="ECO:0000256" key="3">
    <source>
        <dbReference type="SAM" id="Coils"/>
    </source>
</evidence>
<dbReference type="PANTHER" id="PTHR14167">
    <property type="entry name" value="SH3 DOMAIN-CONTAINING"/>
    <property type="match status" value="1"/>
</dbReference>
<dbReference type="InterPro" id="IPR036028">
    <property type="entry name" value="SH3-like_dom_sf"/>
</dbReference>
<dbReference type="InterPro" id="IPR050384">
    <property type="entry name" value="Endophilin_SH3RF"/>
</dbReference>
<dbReference type="KEGG" id="qlo:115977531"/>
<evidence type="ECO:0000259" key="4">
    <source>
        <dbReference type="PROSITE" id="PS50002"/>
    </source>
</evidence>
<dbReference type="SUPFAM" id="SSF103657">
    <property type="entry name" value="BAR/IMD domain-like"/>
    <property type="match status" value="1"/>
</dbReference>
<dbReference type="OMA" id="AYVQRQD"/>
<reference evidence="5" key="2">
    <citation type="submission" date="2021-01" db="UniProtKB">
        <authorList>
            <consortium name="EnsemblPlants"/>
        </authorList>
    </citation>
    <scope>IDENTIFICATION</scope>
</reference>
<dbReference type="Pfam" id="PF14604">
    <property type="entry name" value="SH3_9"/>
    <property type="match status" value="1"/>
</dbReference>
<reference evidence="6" key="1">
    <citation type="journal article" date="2016" name="G3 (Bethesda)">
        <title>First Draft Assembly and Annotation of the Genome of a California Endemic Oak Quercus lobata Nee (Fagaceae).</title>
        <authorList>
            <person name="Sork V.L."/>
            <person name="Fitz-Gibbon S.T."/>
            <person name="Puiu D."/>
            <person name="Crepeau M."/>
            <person name="Gugger P.F."/>
            <person name="Sherman R."/>
            <person name="Stevens K."/>
            <person name="Langley C.H."/>
            <person name="Pellegrini M."/>
            <person name="Salzberg S.L."/>
        </authorList>
    </citation>
    <scope>NUCLEOTIDE SEQUENCE [LARGE SCALE GENOMIC DNA]</scope>
    <source>
        <strain evidence="6">cv. SW786</strain>
    </source>
</reference>
<keyword evidence="6" id="KW-1185">Reference proteome</keyword>
<name>A0A7N2L395_QUELO</name>
<feature type="domain" description="SH3" evidence="4">
    <location>
        <begin position="298"/>
        <end position="357"/>
    </location>
</feature>
<dbReference type="Gene3D" id="2.30.30.40">
    <property type="entry name" value="SH3 Domains"/>
    <property type="match status" value="1"/>
</dbReference>
<gene>
    <name evidence="5" type="primary">LOC115977531</name>
</gene>
<dbReference type="InParanoid" id="A0A7N2L395"/>
<evidence type="ECO:0000313" key="6">
    <source>
        <dbReference type="Proteomes" id="UP000594261"/>
    </source>
</evidence>
<accession>A0A7N2L395</accession>
<dbReference type="AlphaFoldDB" id="A0A7N2L395"/>
<proteinExistence type="predicted"/>
<dbReference type="EnsemblPlants" id="QL02p100040:mrna">
    <property type="protein sequence ID" value="QL02p100040:mrna"/>
    <property type="gene ID" value="QL02p100040"/>
</dbReference>
<dbReference type="InterPro" id="IPR027267">
    <property type="entry name" value="AH/BAR_dom_sf"/>
</dbReference>
<keyword evidence="1 2" id="KW-0728">SH3 domain</keyword>
<dbReference type="FunCoup" id="A0A7N2L395">
    <property type="interactions" value="1724"/>
</dbReference>
<evidence type="ECO:0000313" key="5">
    <source>
        <dbReference type="EnsemblPlants" id="QL02p100040:mrna"/>
    </source>
</evidence>
<organism evidence="5 6">
    <name type="scientific">Quercus lobata</name>
    <name type="common">Valley oak</name>
    <dbReference type="NCBI Taxonomy" id="97700"/>
    <lineage>
        <taxon>Eukaryota</taxon>
        <taxon>Viridiplantae</taxon>
        <taxon>Streptophyta</taxon>
        <taxon>Embryophyta</taxon>
        <taxon>Tracheophyta</taxon>
        <taxon>Spermatophyta</taxon>
        <taxon>Magnoliopsida</taxon>
        <taxon>eudicotyledons</taxon>
        <taxon>Gunneridae</taxon>
        <taxon>Pentapetalae</taxon>
        <taxon>rosids</taxon>
        <taxon>fabids</taxon>
        <taxon>Fagales</taxon>
        <taxon>Fagaceae</taxon>
        <taxon>Quercus</taxon>
    </lineage>
</organism>